<sequence>MPLLPEARSAARLSHQAARRPTLPVALRLAVTGVPAAALAAHAAPALTTIRPLRLALLPRLSGVGAPGGIAVTLDDGPDPLGTPAVLNVLAELGWRVTFFLLGAQAVRYPEVARRIVQARHEIGVHGHLHRNHLARGPQALRRDLARAKTVIEAVTGVRPRWFRPPYGVLSAGTVWAARRAGLRPVLWTAWGRDWTGLPAETITATVLRTLRDGGTVLLHDSDCTSVPGSWRGTVRSIPLLAARVRAQDWQVRTLTEHLGR</sequence>
<dbReference type="InterPro" id="IPR050248">
    <property type="entry name" value="Polysacc_deacetylase_ArnD"/>
</dbReference>
<comment type="caution">
    <text evidence="2">The sequence shown here is derived from an EMBL/GenBank/DDBJ whole genome shotgun (WGS) entry which is preliminary data.</text>
</comment>
<dbReference type="Proteomes" id="UP000429644">
    <property type="component" value="Unassembled WGS sequence"/>
</dbReference>
<dbReference type="Gene3D" id="3.20.20.370">
    <property type="entry name" value="Glycoside hydrolase/deacetylase"/>
    <property type="match status" value="1"/>
</dbReference>
<organism evidence="2 3">
    <name type="scientific">Georgenia ruanii</name>
    <dbReference type="NCBI Taxonomy" id="348442"/>
    <lineage>
        <taxon>Bacteria</taxon>
        <taxon>Bacillati</taxon>
        <taxon>Actinomycetota</taxon>
        <taxon>Actinomycetes</taxon>
        <taxon>Micrococcales</taxon>
        <taxon>Bogoriellaceae</taxon>
        <taxon>Georgenia</taxon>
    </lineage>
</organism>
<evidence type="ECO:0000313" key="2">
    <source>
        <dbReference type="EMBL" id="MPV90330.1"/>
    </source>
</evidence>
<protein>
    <submittedName>
        <fullName evidence="2">Polysaccharide deacetylase family protein</fullName>
    </submittedName>
</protein>
<dbReference type="RefSeq" id="WP_152233128.1">
    <property type="nucleotide sequence ID" value="NZ_BAAAOT010000029.1"/>
</dbReference>
<dbReference type="PROSITE" id="PS51677">
    <property type="entry name" value="NODB"/>
    <property type="match status" value="1"/>
</dbReference>
<keyword evidence="3" id="KW-1185">Reference proteome</keyword>
<dbReference type="OrthoDB" id="9763050at2"/>
<reference evidence="2 3" key="1">
    <citation type="submission" date="2019-10" db="EMBL/GenBank/DDBJ databases">
        <title>Georgenia wutianyii sp. nov. and Georgenia yuyongxinii sp. nov. isolated from plateau pika (Ochotona curzoniae) in the Qinghai-Tibet plateau of China.</title>
        <authorList>
            <person name="Tian Z."/>
        </authorList>
    </citation>
    <scope>NUCLEOTIDE SEQUENCE [LARGE SCALE GENOMIC DNA]</scope>
    <source>
        <strain evidence="2 3">JCM 15130</strain>
    </source>
</reference>
<dbReference type="SUPFAM" id="SSF88713">
    <property type="entry name" value="Glycoside hydrolase/deacetylase"/>
    <property type="match status" value="1"/>
</dbReference>
<evidence type="ECO:0000259" key="1">
    <source>
        <dbReference type="PROSITE" id="PS51677"/>
    </source>
</evidence>
<gene>
    <name evidence="2" type="ORF">GB882_16775</name>
</gene>
<dbReference type="InterPro" id="IPR011330">
    <property type="entry name" value="Glyco_hydro/deAcase_b/a-brl"/>
</dbReference>
<proteinExistence type="predicted"/>
<dbReference type="CDD" id="cd10959">
    <property type="entry name" value="CE4_NodB_like_3"/>
    <property type="match status" value="1"/>
</dbReference>
<dbReference type="AlphaFoldDB" id="A0A7J9V2I9"/>
<dbReference type="PANTHER" id="PTHR10587:SF137">
    <property type="entry name" value="4-DEOXY-4-FORMAMIDO-L-ARABINOSE-PHOSPHOUNDECAPRENOL DEFORMYLASE ARND-RELATED"/>
    <property type="match status" value="1"/>
</dbReference>
<feature type="domain" description="NodB homology" evidence="1">
    <location>
        <begin position="68"/>
        <end position="253"/>
    </location>
</feature>
<evidence type="ECO:0000313" key="3">
    <source>
        <dbReference type="Proteomes" id="UP000429644"/>
    </source>
</evidence>
<dbReference type="GO" id="GO:0016810">
    <property type="term" value="F:hydrolase activity, acting on carbon-nitrogen (but not peptide) bonds"/>
    <property type="evidence" value="ECO:0007669"/>
    <property type="project" value="InterPro"/>
</dbReference>
<name>A0A7J9V2I9_9MICO</name>
<dbReference type="EMBL" id="WHPD01003611">
    <property type="protein sequence ID" value="MPV90330.1"/>
    <property type="molecule type" value="Genomic_DNA"/>
</dbReference>
<accession>A0A7J9V2I9</accession>
<dbReference type="GO" id="GO:0005975">
    <property type="term" value="P:carbohydrate metabolic process"/>
    <property type="evidence" value="ECO:0007669"/>
    <property type="project" value="InterPro"/>
</dbReference>
<dbReference type="InterPro" id="IPR002509">
    <property type="entry name" value="NODB_dom"/>
</dbReference>
<dbReference type="Pfam" id="PF01522">
    <property type="entry name" value="Polysacc_deac_1"/>
    <property type="match status" value="1"/>
</dbReference>
<dbReference type="PANTHER" id="PTHR10587">
    <property type="entry name" value="GLYCOSYL TRANSFERASE-RELATED"/>
    <property type="match status" value="1"/>
</dbReference>